<name>A0A392W2R0_9FABA</name>
<keyword evidence="2" id="KW-1185">Reference proteome</keyword>
<organism evidence="1 2">
    <name type="scientific">Trifolium medium</name>
    <dbReference type="NCBI Taxonomy" id="97028"/>
    <lineage>
        <taxon>Eukaryota</taxon>
        <taxon>Viridiplantae</taxon>
        <taxon>Streptophyta</taxon>
        <taxon>Embryophyta</taxon>
        <taxon>Tracheophyta</taxon>
        <taxon>Spermatophyta</taxon>
        <taxon>Magnoliopsida</taxon>
        <taxon>eudicotyledons</taxon>
        <taxon>Gunneridae</taxon>
        <taxon>Pentapetalae</taxon>
        <taxon>rosids</taxon>
        <taxon>fabids</taxon>
        <taxon>Fabales</taxon>
        <taxon>Fabaceae</taxon>
        <taxon>Papilionoideae</taxon>
        <taxon>50 kb inversion clade</taxon>
        <taxon>NPAAA clade</taxon>
        <taxon>Hologalegina</taxon>
        <taxon>IRL clade</taxon>
        <taxon>Trifolieae</taxon>
        <taxon>Trifolium</taxon>
    </lineage>
</organism>
<sequence>MSKLKKRRALTATTMKHIYN</sequence>
<feature type="non-terminal residue" evidence="1">
    <location>
        <position position="20"/>
    </location>
</feature>
<proteinExistence type="predicted"/>
<reference evidence="1 2" key="1">
    <citation type="journal article" date="2018" name="Front. Plant Sci.">
        <title>Red Clover (Trifolium pratense) and Zigzag Clover (T. medium) - A Picture of Genomic Similarities and Differences.</title>
        <authorList>
            <person name="Dluhosova J."/>
            <person name="Istvanek J."/>
            <person name="Nedelnik J."/>
            <person name="Repkova J."/>
        </authorList>
    </citation>
    <scope>NUCLEOTIDE SEQUENCE [LARGE SCALE GENOMIC DNA]</scope>
    <source>
        <strain evidence="2">cv. 10/8</strain>
        <tissue evidence="1">Leaf</tissue>
    </source>
</reference>
<protein>
    <submittedName>
        <fullName evidence="1">Uncharacterized protein</fullName>
    </submittedName>
</protein>
<evidence type="ECO:0000313" key="1">
    <source>
        <dbReference type="EMBL" id="MCI94918.1"/>
    </source>
</evidence>
<dbReference type="AlphaFoldDB" id="A0A392W2R0"/>
<evidence type="ECO:0000313" key="2">
    <source>
        <dbReference type="Proteomes" id="UP000265520"/>
    </source>
</evidence>
<comment type="caution">
    <text evidence="1">The sequence shown here is derived from an EMBL/GenBank/DDBJ whole genome shotgun (WGS) entry which is preliminary data.</text>
</comment>
<dbReference type="EMBL" id="LXQA011370355">
    <property type="protein sequence ID" value="MCI94918.1"/>
    <property type="molecule type" value="Genomic_DNA"/>
</dbReference>
<accession>A0A392W2R0</accession>
<dbReference type="Proteomes" id="UP000265520">
    <property type="component" value="Unassembled WGS sequence"/>
</dbReference>